<name>A0A2T3G7S9_9BIFI</name>
<feature type="transmembrane region" description="Helical" evidence="1">
    <location>
        <begin position="173"/>
        <end position="194"/>
    </location>
</feature>
<gene>
    <name evidence="2" type="ORF">CPA40_10865</name>
</gene>
<accession>A0A2T3G7S9</accession>
<feature type="transmembrane region" description="Helical" evidence="1">
    <location>
        <begin position="113"/>
        <end position="133"/>
    </location>
</feature>
<keyword evidence="1" id="KW-0812">Transmembrane</keyword>
<dbReference type="AlphaFoldDB" id="A0A2T3G7S9"/>
<comment type="caution">
    <text evidence="2">The sequence shown here is derived from an EMBL/GenBank/DDBJ whole genome shotgun (WGS) entry which is preliminary data.</text>
</comment>
<sequence length="204" mass="21445">MGALAFALVIIVDALVVCPARNHSGPRWTSRLVGTNWTPFLVYGAGVWVAHGLASGVWFGSANIWLIPDMVIAGAIAVSANTIEGMCTLRIDRENGVVTPVSRIGLDASARNVILWVAAIDIVTAIQFGDLGLKIAGTSLPVIVLWVPVLACSAVVVLAIRRPHPSPDGYGRALIAQRVLAVVVAVCMIVAIHSDTVRVEALLS</sequence>
<feature type="transmembrane region" description="Helical" evidence="1">
    <location>
        <begin position="139"/>
        <end position="161"/>
    </location>
</feature>
<keyword evidence="1" id="KW-1133">Transmembrane helix</keyword>
<evidence type="ECO:0000256" key="1">
    <source>
        <dbReference type="SAM" id="Phobius"/>
    </source>
</evidence>
<keyword evidence="3" id="KW-1185">Reference proteome</keyword>
<evidence type="ECO:0000313" key="3">
    <source>
        <dbReference type="Proteomes" id="UP000240228"/>
    </source>
</evidence>
<reference evidence="2 3" key="2">
    <citation type="submission" date="2018-03" db="EMBL/GenBank/DDBJ databases">
        <title>The comparative genomics of Bifidobacterium callitrichos reflects dietary carbohydrate utilization within the common marmoset gut.</title>
        <authorList>
            <person name="Rani A."/>
        </authorList>
    </citation>
    <scope>NUCLEOTIDE SEQUENCE [LARGE SCALE GENOMIC DNA]</scope>
    <source>
        <strain evidence="2 3">UMA51805</strain>
    </source>
</reference>
<dbReference type="RefSeq" id="WP_107044913.1">
    <property type="nucleotide sequence ID" value="NZ_NWTX01000035.1"/>
</dbReference>
<dbReference type="Proteomes" id="UP000240228">
    <property type="component" value="Unassembled WGS sequence"/>
</dbReference>
<keyword evidence="1" id="KW-0472">Membrane</keyword>
<feature type="transmembrane region" description="Helical" evidence="1">
    <location>
        <begin position="38"/>
        <end position="60"/>
    </location>
</feature>
<protein>
    <submittedName>
        <fullName evidence="2">Uncharacterized protein</fullName>
    </submittedName>
</protein>
<reference evidence="3" key="1">
    <citation type="submission" date="2017-09" db="EMBL/GenBank/DDBJ databases">
        <authorList>
            <person name="Sela D.A."/>
            <person name="Albert K."/>
        </authorList>
    </citation>
    <scope>NUCLEOTIDE SEQUENCE [LARGE SCALE GENOMIC DNA]</scope>
    <source>
        <strain evidence="3">UMA51805</strain>
    </source>
</reference>
<evidence type="ECO:0000313" key="2">
    <source>
        <dbReference type="EMBL" id="PST45461.1"/>
    </source>
</evidence>
<dbReference type="EMBL" id="NWTX01000035">
    <property type="protein sequence ID" value="PST45461.1"/>
    <property type="molecule type" value="Genomic_DNA"/>
</dbReference>
<organism evidence="2 3">
    <name type="scientific">Bifidobacterium callitrichos</name>
    <dbReference type="NCBI Taxonomy" id="762209"/>
    <lineage>
        <taxon>Bacteria</taxon>
        <taxon>Bacillati</taxon>
        <taxon>Actinomycetota</taxon>
        <taxon>Actinomycetes</taxon>
        <taxon>Bifidobacteriales</taxon>
        <taxon>Bifidobacteriaceae</taxon>
        <taxon>Bifidobacterium</taxon>
    </lineage>
</organism>
<proteinExistence type="predicted"/>